<dbReference type="GO" id="GO:0008757">
    <property type="term" value="F:S-adenosylmethionine-dependent methyltransferase activity"/>
    <property type="evidence" value="ECO:0007669"/>
    <property type="project" value="InterPro"/>
</dbReference>
<dbReference type="SUPFAM" id="SSF53335">
    <property type="entry name" value="S-adenosyl-L-methionine-dependent methyltransferases"/>
    <property type="match status" value="1"/>
</dbReference>
<dbReference type="CDD" id="cd02440">
    <property type="entry name" value="AdoMet_MTases"/>
    <property type="match status" value="1"/>
</dbReference>
<feature type="domain" description="Methyltransferase type 11" evidence="1">
    <location>
        <begin position="39"/>
        <end position="134"/>
    </location>
</feature>
<evidence type="ECO:0000259" key="1">
    <source>
        <dbReference type="Pfam" id="PF08241"/>
    </source>
</evidence>
<dbReference type="InterPro" id="IPR029063">
    <property type="entry name" value="SAM-dependent_MTases_sf"/>
</dbReference>
<dbReference type="Proteomes" id="UP001345219">
    <property type="component" value="Chromosome 20"/>
</dbReference>
<dbReference type="Gene3D" id="3.40.50.150">
    <property type="entry name" value="Vaccinia Virus protein VP39"/>
    <property type="match status" value="1"/>
</dbReference>
<evidence type="ECO:0000313" key="3">
    <source>
        <dbReference type="Proteomes" id="UP001345219"/>
    </source>
</evidence>
<dbReference type="PANTHER" id="PTHR44575:SF2">
    <property type="entry name" value="OS01G0589200 PROTEIN"/>
    <property type="match status" value="1"/>
</dbReference>
<proteinExistence type="predicted"/>
<dbReference type="PANTHER" id="PTHR44575">
    <property type="entry name" value="OS01G0589200 PROTEIN"/>
    <property type="match status" value="1"/>
</dbReference>
<dbReference type="Pfam" id="PF08241">
    <property type="entry name" value="Methyltransf_11"/>
    <property type="match status" value="1"/>
</dbReference>
<keyword evidence="3" id="KW-1185">Reference proteome</keyword>
<dbReference type="InterPro" id="IPR013216">
    <property type="entry name" value="Methyltransf_11"/>
</dbReference>
<dbReference type="EMBL" id="JAXIOK010000020">
    <property type="protein sequence ID" value="KAK4747203.1"/>
    <property type="molecule type" value="Genomic_DNA"/>
</dbReference>
<gene>
    <name evidence="2" type="ORF">SAY87_026240</name>
</gene>
<organism evidence="2 3">
    <name type="scientific">Trapa incisa</name>
    <dbReference type="NCBI Taxonomy" id="236973"/>
    <lineage>
        <taxon>Eukaryota</taxon>
        <taxon>Viridiplantae</taxon>
        <taxon>Streptophyta</taxon>
        <taxon>Embryophyta</taxon>
        <taxon>Tracheophyta</taxon>
        <taxon>Spermatophyta</taxon>
        <taxon>Magnoliopsida</taxon>
        <taxon>eudicotyledons</taxon>
        <taxon>Gunneridae</taxon>
        <taxon>Pentapetalae</taxon>
        <taxon>rosids</taxon>
        <taxon>malvids</taxon>
        <taxon>Myrtales</taxon>
        <taxon>Lythraceae</taxon>
        <taxon>Trapa</taxon>
    </lineage>
</organism>
<evidence type="ECO:0000313" key="2">
    <source>
        <dbReference type="EMBL" id="KAK4747203.1"/>
    </source>
</evidence>
<name>A0AAN7JKX8_9MYRT</name>
<accession>A0AAN7JKX8</accession>
<comment type="caution">
    <text evidence="2">The sequence shown here is derived from an EMBL/GenBank/DDBJ whole genome shotgun (WGS) entry which is preliminary data.</text>
</comment>
<dbReference type="AlphaFoldDB" id="A0AAN7JKX8"/>
<reference evidence="2 3" key="1">
    <citation type="journal article" date="2023" name="Hortic Res">
        <title>Pangenome of water caltrop reveals structural variations and asymmetric subgenome divergence after allopolyploidization.</title>
        <authorList>
            <person name="Zhang X."/>
            <person name="Chen Y."/>
            <person name="Wang L."/>
            <person name="Yuan Y."/>
            <person name="Fang M."/>
            <person name="Shi L."/>
            <person name="Lu R."/>
            <person name="Comes H.P."/>
            <person name="Ma Y."/>
            <person name="Chen Y."/>
            <person name="Huang G."/>
            <person name="Zhou Y."/>
            <person name="Zheng Z."/>
            <person name="Qiu Y."/>
        </authorList>
    </citation>
    <scope>NUCLEOTIDE SEQUENCE [LARGE SCALE GENOMIC DNA]</scope>
    <source>
        <tissue evidence="2">Roots</tissue>
    </source>
</reference>
<protein>
    <recommendedName>
        <fullName evidence="1">Methyltransferase type 11 domain-containing protein</fullName>
    </recommendedName>
</protein>
<sequence>MAGLFDKQAEIYLDARPNYPKEWFTLLSDRTSYHSLAWDVGTGNGQAAVSVAKHYDQVIGTDVSEAQLKCAIPHPQVRYLHTPISISDEDLISQLGGENSVDLITVAQAVHWFNLPSFYSIAARVLRKPGGVIAVWCYNDIVVDPNFDVIFKRFHGTTLPYWNPGIQLLFDGYKTLPFPFEAVGLSCEGEPLKLDIKKELSFEGFLRMVRSWSAVVMAKEQGVDLLPESVVGELEVAWGGLTLVRSVVYKAFMLAGSVKL</sequence>